<evidence type="ECO:0000313" key="2">
    <source>
        <dbReference type="EMBL" id="GFT82667.1"/>
    </source>
</evidence>
<protein>
    <submittedName>
        <fullName evidence="2">Estradiol 17-beta-dehydrogenase 2</fullName>
    </submittedName>
</protein>
<accession>A0A8X6PUX3</accession>
<dbReference type="PANTHER" id="PTHR43313:SF36">
    <property type="entry name" value="D-BETA-HYDROXYBUTYRATE DEHYDROGENASE, MITOCHONDRIAL"/>
    <property type="match status" value="1"/>
</dbReference>
<dbReference type="GO" id="GO:0016491">
    <property type="term" value="F:oxidoreductase activity"/>
    <property type="evidence" value="ECO:0007669"/>
    <property type="project" value="UniProtKB-KW"/>
</dbReference>
<dbReference type="EMBL" id="BMAW01023424">
    <property type="protein sequence ID" value="GFT82667.1"/>
    <property type="molecule type" value="Genomic_DNA"/>
</dbReference>
<organism evidence="2 3">
    <name type="scientific">Nephila pilipes</name>
    <name type="common">Giant wood spider</name>
    <name type="synonym">Nephila maculata</name>
    <dbReference type="NCBI Taxonomy" id="299642"/>
    <lineage>
        <taxon>Eukaryota</taxon>
        <taxon>Metazoa</taxon>
        <taxon>Ecdysozoa</taxon>
        <taxon>Arthropoda</taxon>
        <taxon>Chelicerata</taxon>
        <taxon>Arachnida</taxon>
        <taxon>Araneae</taxon>
        <taxon>Araneomorphae</taxon>
        <taxon>Entelegynae</taxon>
        <taxon>Araneoidea</taxon>
        <taxon>Nephilidae</taxon>
        <taxon>Nephila</taxon>
    </lineage>
</organism>
<dbReference type="PANTHER" id="PTHR43313">
    <property type="entry name" value="SHORT-CHAIN DEHYDROGENASE/REDUCTASE FAMILY 9C"/>
    <property type="match status" value="1"/>
</dbReference>
<dbReference type="GO" id="GO:0008202">
    <property type="term" value="P:steroid metabolic process"/>
    <property type="evidence" value="ECO:0007669"/>
    <property type="project" value="TreeGrafter"/>
</dbReference>
<comment type="caution">
    <text evidence="2">The sequence shown here is derived from an EMBL/GenBank/DDBJ whole genome shotgun (WGS) entry which is preliminary data.</text>
</comment>
<gene>
    <name evidence="2" type="primary">Hsd17b2</name>
    <name evidence="2" type="ORF">NPIL_81711</name>
</gene>
<reference evidence="2" key="1">
    <citation type="submission" date="2020-08" db="EMBL/GenBank/DDBJ databases">
        <title>Multicomponent nature underlies the extraordinary mechanical properties of spider dragline silk.</title>
        <authorList>
            <person name="Kono N."/>
            <person name="Nakamura H."/>
            <person name="Mori M."/>
            <person name="Yoshida Y."/>
            <person name="Ohtoshi R."/>
            <person name="Malay A.D."/>
            <person name="Moran D.A.P."/>
            <person name="Tomita M."/>
            <person name="Numata K."/>
            <person name="Arakawa K."/>
        </authorList>
    </citation>
    <scope>NUCLEOTIDE SEQUENCE</scope>
</reference>
<dbReference type="AlphaFoldDB" id="A0A8X6PUX3"/>
<dbReference type="SUPFAM" id="SSF51735">
    <property type="entry name" value="NAD(P)-binding Rossmann-fold domains"/>
    <property type="match status" value="1"/>
</dbReference>
<dbReference type="InterPro" id="IPR002347">
    <property type="entry name" value="SDR_fam"/>
</dbReference>
<dbReference type="Pfam" id="PF00106">
    <property type="entry name" value="adh_short"/>
    <property type="match status" value="1"/>
</dbReference>
<evidence type="ECO:0000313" key="3">
    <source>
        <dbReference type="Proteomes" id="UP000887013"/>
    </source>
</evidence>
<keyword evidence="1" id="KW-0560">Oxidoreductase</keyword>
<dbReference type="PRINTS" id="PR00081">
    <property type="entry name" value="GDHRDH"/>
</dbReference>
<dbReference type="OrthoDB" id="6413932at2759"/>
<dbReference type="InterPro" id="IPR036291">
    <property type="entry name" value="NAD(P)-bd_dom_sf"/>
</dbReference>
<dbReference type="Proteomes" id="UP000887013">
    <property type="component" value="Unassembled WGS sequence"/>
</dbReference>
<dbReference type="InterPro" id="IPR020904">
    <property type="entry name" value="Sc_DH/Rdtase_CS"/>
</dbReference>
<name>A0A8X6PUX3_NEPPI</name>
<keyword evidence="3" id="KW-1185">Reference proteome</keyword>
<dbReference type="Gene3D" id="3.40.50.720">
    <property type="entry name" value="NAD(P)-binding Rossmann-like Domain"/>
    <property type="match status" value="1"/>
</dbReference>
<dbReference type="PROSITE" id="PS00061">
    <property type="entry name" value="ADH_SHORT"/>
    <property type="match status" value="1"/>
</dbReference>
<sequence length="382" mass="43444">MIRLTRPDYLGRTGASVSQTRVSIHTIARRFSESNKLHLQYKDNMLETETKHKEVKKHQKCQVDSCNKAVLVTGCDTGFGHSLAKRLDSKGFHVFATCLFPSGEGATELKKSCSQSLHVLHVDVTKDDSVIEAVDYVKRNLGSSVLWAVVNNAGIHEGFTVELTRFSDFKDCMEVNAFGQLRVIQGFLSFLRQSKGRIVNVISNAGRFPVPHLTPYCMSKHAAAGLNDCLRQELVPLGVSVISVEPEMFKTPLTNKDKVNKCYEANLAAVKEDVRASYDENYMNRIKKLKDAYLHFTSPKIHLKKLRASYKKDRVTYQQWQEYLIPFLGFIVASQTIHAETLAPKTDWMDPLPTAEYQERRNILVTPEKFNYIVIERRIVIE</sequence>
<proteinExistence type="predicted"/>
<evidence type="ECO:0000256" key="1">
    <source>
        <dbReference type="ARBA" id="ARBA00023002"/>
    </source>
</evidence>